<dbReference type="PROSITE" id="PS50994">
    <property type="entry name" value="INTEGRASE"/>
    <property type="match status" value="1"/>
</dbReference>
<comment type="caution">
    <text evidence="2">The sequence shown here is derived from an EMBL/GenBank/DDBJ whole genome shotgun (WGS) entry which is preliminary data.</text>
</comment>
<dbReference type="RefSeq" id="WP_146320764.1">
    <property type="nucleotide sequence ID" value="NZ_VCQV01000050.1"/>
</dbReference>
<evidence type="ECO:0000259" key="1">
    <source>
        <dbReference type="PROSITE" id="PS50994"/>
    </source>
</evidence>
<feature type="domain" description="Integrase catalytic" evidence="1">
    <location>
        <begin position="113"/>
        <end position="292"/>
    </location>
</feature>
<reference evidence="2 3" key="2">
    <citation type="submission" date="2019-08" db="EMBL/GenBank/DDBJ databases">
        <title>Jejuicoccus antrihumi gen. nov., sp. nov., a new member of the family Dermacoccaceae isolated from a cave.</title>
        <authorList>
            <person name="Schumann P."/>
            <person name="Kim I.S."/>
        </authorList>
    </citation>
    <scope>NUCLEOTIDE SEQUENCE [LARGE SCALE GENOMIC DNA]</scope>
    <source>
        <strain evidence="2 3">C5-26</strain>
    </source>
</reference>
<dbReference type="InterPro" id="IPR001584">
    <property type="entry name" value="Integrase_cat-core"/>
</dbReference>
<dbReference type="Proteomes" id="UP000320244">
    <property type="component" value="Unassembled WGS sequence"/>
</dbReference>
<dbReference type="GO" id="GO:0003676">
    <property type="term" value="F:nucleic acid binding"/>
    <property type="evidence" value="ECO:0007669"/>
    <property type="project" value="InterPro"/>
</dbReference>
<evidence type="ECO:0000313" key="2">
    <source>
        <dbReference type="EMBL" id="TWP33028.1"/>
    </source>
</evidence>
<accession>A0A563DRY6</accession>
<sequence length="349" mass="38278">MKSAEEIMNMLEAFDLTGSLRDAGELAGVSHHTVGRYVAAREAGSLSDRPAARPRLIDEFLPKVEEWIDRSGGRLRADVAHDKLVALGFTGSERSTRRAVAAVKRNYRLGRVRVHRPWVTEPGMWLQYDFGDGPVIQGAKTTLFVAWLAWSRFRVVLAIRDKTAPSVMAALDVTLRRIGGAPTYLLTDNEKTVTTEHVAGVPVRNTQIVEFSKHYGLTVHTCVPCDPASKGGSESSVKIAKADLVPKDTNLLEQYETFADLEAACAVFCEQVNARVHRVTRRAPVEMLAEEAARLHPVPVAPHTVAFGLSRTVPAKTPMVSFEAGQYSVPSHLLGQVVWVRVHGQGADE</sequence>
<dbReference type="InterPro" id="IPR036397">
    <property type="entry name" value="RNaseH_sf"/>
</dbReference>
<protein>
    <submittedName>
        <fullName evidence="2">IS21 family transposase</fullName>
    </submittedName>
</protein>
<dbReference type="Gene3D" id="3.30.420.10">
    <property type="entry name" value="Ribonuclease H-like superfamily/Ribonuclease H"/>
    <property type="match status" value="1"/>
</dbReference>
<reference evidence="2 3" key="1">
    <citation type="submission" date="2019-05" db="EMBL/GenBank/DDBJ databases">
        <authorList>
            <person name="Lee S.D."/>
        </authorList>
    </citation>
    <scope>NUCLEOTIDE SEQUENCE [LARGE SCALE GENOMIC DNA]</scope>
    <source>
        <strain evidence="2 3">C5-26</strain>
    </source>
</reference>
<organism evidence="2 3">
    <name type="scientific">Leekyejoonella antrihumi</name>
    <dbReference type="NCBI Taxonomy" id="1660198"/>
    <lineage>
        <taxon>Bacteria</taxon>
        <taxon>Bacillati</taxon>
        <taxon>Actinomycetota</taxon>
        <taxon>Actinomycetes</taxon>
        <taxon>Micrococcales</taxon>
        <taxon>Dermacoccaceae</taxon>
        <taxon>Leekyejoonella</taxon>
    </lineage>
</organism>
<dbReference type="NCBIfam" id="NF033546">
    <property type="entry name" value="transpos_IS21"/>
    <property type="match status" value="1"/>
</dbReference>
<dbReference type="AlphaFoldDB" id="A0A563DRY6"/>
<name>A0A563DRY6_9MICO</name>
<dbReference type="SUPFAM" id="SSF53098">
    <property type="entry name" value="Ribonuclease H-like"/>
    <property type="match status" value="1"/>
</dbReference>
<dbReference type="PANTHER" id="PTHR35004">
    <property type="entry name" value="TRANSPOSASE RV3428C-RELATED"/>
    <property type="match status" value="1"/>
</dbReference>
<proteinExistence type="predicted"/>
<dbReference type="InterPro" id="IPR012337">
    <property type="entry name" value="RNaseH-like_sf"/>
</dbReference>
<keyword evidence="3" id="KW-1185">Reference proteome</keyword>
<gene>
    <name evidence="2" type="ORF">FGL98_22610</name>
</gene>
<dbReference type="EMBL" id="VCQV01000050">
    <property type="protein sequence ID" value="TWP33028.1"/>
    <property type="molecule type" value="Genomic_DNA"/>
</dbReference>
<feature type="non-terminal residue" evidence="2">
    <location>
        <position position="349"/>
    </location>
</feature>
<dbReference type="Pfam" id="PF00665">
    <property type="entry name" value="rve"/>
    <property type="match status" value="1"/>
</dbReference>
<dbReference type="GO" id="GO:0015074">
    <property type="term" value="P:DNA integration"/>
    <property type="evidence" value="ECO:0007669"/>
    <property type="project" value="InterPro"/>
</dbReference>
<dbReference type="OrthoDB" id="92877at2"/>
<evidence type="ECO:0000313" key="3">
    <source>
        <dbReference type="Proteomes" id="UP000320244"/>
    </source>
</evidence>